<keyword evidence="2 4" id="KW-0547">Nucleotide-binding</keyword>
<dbReference type="PROSITE" id="PS01135">
    <property type="entry name" value="FTSZ_2"/>
    <property type="match status" value="1"/>
</dbReference>
<feature type="binding site" evidence="4">
    <location>
        <position position="137"/>
    </location>
    <ligand>
        <name>GTP</name>
        <dbReference type="ChEBI" id="CHEBI:37565"/>
    </ligand>
</feature>
<dbReference type="SUPFAM" id="SSF55307">
    <property type="entry name" value="Tubulin C-terminal domain-like"/>
    <property type="match status" value="1"/>
</dbReference>
<organism evidence="9 10">
    <name type="scientific">Trinickia caryophylli</name>
    <name type="common">Paraburkholderia caryophylli</name>
    <dbReference type="NCBI Taxonomy" id="28094"/>
    <lineage>
        <taxon>Bacteria</taxon>
        <taxon>Pseudomonadati</taxon>
        <taxon>Pseudomonadota</taxon>
        <taxon>Betaproteobacteria</taxon>
        <taxon>Burkholderiales</taxon>
        <taxon>Burkholderiaceae</taxon>
        <taxon>Trinickia</taxon>
    </lineage>
</organism>
<name>A0A1X7C8Z1_TRICW</name>
<dbReference type="GO" id="GO:0051258">
    <property type="term" value="P:protein polymerization"/>
    <property type="evidence" value="ECO:0007669"/>
    <property type="project" value="UniProtKB-UniRule"/>
</dbReference>
<dbReference type="PRINTS" id="PR00423">
    <property type="entry name" value="CELLDVISFTSZ"/>
</dbReference>
<comment type="subunit">
    <text evidence="4">Homodimer. Polymerizes to form a dynamic ring structure in a strictly GTP-dependent manner. Interacts directly with several other division proteins.</text>
</comment>
<evidence type="ECO:0000313" key="9">
    <source>
        <dbReference type="EMBL" id="SME92086.1"/>
    </source>
</evidence>
<keyword evidence="3 4" id="KW-0342">GTP-binding</keyword>
<dbReference type="SMART" id="SM00864">
    <property type="entry name" value="Tubulin"/>
    <property type="match status" value="1"/>
</dbReference>
<gene>
    <name evidence="4" type="primary">ftsZ</name>
    <name evidence="9" type="ORF">SAMN06295900_10120</name>
</gene>
<keyword evidence="4 6" id="KW-0131">Cell cycle</keyword>
<dbReference type="SUPFAM" id="SSF52490">
    <property type="entry name" value="Tubulin nucleotide-binding domain-like"/>
    <property type="match status" value="1"/>
</dbReference>
<protein>
    <recommendedName>
        <fullName evidence="4 5">Cell division protein FtsZ</fullName>
    </recommendedName>
</protein>
<keyword evidence="4 6" id="KW-0132">Cell division</keyword>
<keyword evidence="10" id="KW-1185">Reference proteome</keyword>
<comment type="similarity">
    <text evidence="1 4 6">Belongs to the FtsZ family.</text>
</comment>
<dbReference type="InterPro" id="IPR003008">
    <property type="entry name" value="Tubulin_FtsZ_GTPase"/>
</dbReference>
<dbReference type="InterPro" id="IPR000158">
    <property type="entry name" value="Cell_div_FtsZ"/>
</dbReference>
<feature type="binding site" evidence="4">
    <location>
        <begin position="106"/>
        <end position="108"/>
    </location>
    <ligand>
        <name>GTP</name>
        <dbReference type="ChEBI" id="CHEBI:37565"/>
    </ligand>
</feature>
<dbReference type="PANTHER" id="PTHR30314:SF3">
    <property type="entry name" value="MITOCHONDRIAL DIVISION PROTEIN FSZA"/>
    <property type="match status" value="1"/>
</dbReference>
<evidence type="ECO:0000256" key="4">
    <source>
        <dbReference type="HAMAP-Rule" id="MF_00909"/>
    </source>
</evidence>
<evidence type="ECO:0000256" key="2">
    <source>
        <dbReference type="ARBA" id="ARBA00022741"/>
    </source>
</evidence>
<evidence type="ECO:0000256" key="3">
    <source>
        <dbReference type="ARBA" id="ARBA00023134"/>
    </source>
</evidence>
<dbReference type="NCBIfam" id="TIGR00065">
    <property type="entry name" value="ftsZ"/>
    <property type="match status" value="1"/>
</dbReference>
<feature type="binding site" evidence="4">
    <location>
        <position position="141"/>
    </location>
    <ligand>
        <name>GTP</name>
        <dbReference type="ChEBI" id="CHEBI:37565"/>
    </ligand>
</feature>
<dbReference type="SMART" id="SM00865">
    <property type="entry name" value="Tubulin_C"/>
    <property type="match status" value="1"/>
</dbReference>
<dbReference type="Pfam" id="PF00091">
    <property type="entry name" value="Tubulin"/>
    <property type="match status" value="1"/>
</dbReference>
<evidence type="ECO:0000313" key="10">
    <source>
        <dbReference type="Proteomes" id="UP000192911"/>
    </source>
</evidence>
<dbReference type="GO" id="GO:0043093">
    <property type="term" value="P:FtsZ-dependent cytokinesis"/>
    <property type="evidence" value="ECO:0007669"/>
    <property type="project" value="UniProtKB-UniRule"/>
</dbReference>
<sequence length="398" mass="41600">MEFQMLETETNGTIIKVVGVGGAGGNAVQHMINKGVQGVDFVVMNTDAQALSRSRASNVIQLGNTGLGAGAKPEMGRAAAEEARERISDALRGAHMVFITAGMGGGTGTGAAPVVAQIAKEMGILTVGVVSKPFEFEGGKRMRVAEAGSQQLEDHVDSLIVVLNDKLFEVMGDDAEMDKCFQCADDVLNNAVAGIAEIINVDGLVNVDFEDVKTVMGEQGKAMMGTATVAGVDRARLAAEQAVASPLLEGVDLSGARGVLVNITSSRSLRLSETREVMNTIKSYAAEDATVIFGAVYDDAMGDALRVTVVATGLGRTAGAAKKQQSAPMTLLRTGTDNQPVSTAQAYATPQSAADYGAFDKPAVWRNSRETAASHVQALQEKGVDTYDIPAFLRKQAD</sequence>
<evidence type="ECO:0000256" key="1">
    <source>
        <dbReference type="ARBA" id="ARBA00009690"/>
    </source>
</evidence>
<dbReference type="InterPro" id="IPR036525">
    <property type="entry name" value="Tubulin/FtsZ_GTPase_sf"/>
</dbReference>
<dbReference type="GO" id="GO:0005525">
    <property type="term" value="F:GTP binding"/>
    <property type="evidence" value="ECO:0007669"/>
    <property type="project" value="UniProtKB-UniRule"/>
</dbReference>
<feature type="domain" description="Tubulin/FtsZ GTPase" evidence="7">
    <location>
        <begin position="14"/>
        <end position="203"/>
    </location>
</feature>
<dbReference type="PANTHER" id="PTHR30314">
    <property type="entry name" value="CELL DIVISION PROTEIN FTSZ-RELATED"/>
    <property type="match status" value="1"/>
</dbReference>
<dbReference type="AlphaFoldDB" id="A0A1X7C8Z1"/>
<dbReference type="Pfam" id="PF12327">
    <property type="entry name" value="FtsZ_C"/>
    <property type="match status" value="1"/>
</dbReference>
<dbReference type="RefSeq" id="WP_085223100.1">
    <property type="nucleotide sequence ID" value="NZ_BSQD01000001.1"/>
</dbReference>
<keyword evidence="4 6" id="KW-0717">Septation</keyword>
<evidence type="ECO:0000256" key="5">
    <source>
        <dbReference type="NCBIfam" id="TIGR00065"/>
    </source>
</evidence>
<feature type="domain" description="Tubulin/FtsZ 2-layer sandwich" evidence="8">
    <location>
        <begin position="205"/>
        <end position="323"/>
    </location>
</feature>
<evidence type="ECO:0000259" key="8">
    <source>
        <dbReference type="SMART" id="SM00865"/>
    </source>
</evidence>
<dbReference type="Gene3D" id="3.40.50.1440">
    <property type="entry name" value="Tubulin/FtsZ, GTPase domain"/>
    <property type="match status" value="1"/>
</dbReference>
<comment type="function">
    <text evidence="4 6">Essential cell division protein that forms a contractile ring structure (Z ring) at the future cell division site. The regulation of the ring assembly controls the timing and the location of cell division. One of the functions of the FtsZ ring is to recruit other cell division proteins to the septum to produce a new cell wall between the dividing cells. Binds GTP and shows GTPase activity.</text>
</comment>
<dbReference type="STRING" id="28094.SAMN06295900_10120"/>
<dbReference type="InterPro" id="IPR018316">
    <property type="entry name" value="Tubulin/FtsZ_2-layer-sand-dom"/>
</dbReference>
<dbReference type="InterPro" id="IPR008280">
    <property type="entry name" value="Tub_FtsZ_C"/>
</dbReference>
<keyword evidence="4" id="KW-0963">Cytoplasm</keyword>
<dbReference type="EMBL" id="FXAH01000001">
    <property type="protein sequence ID" value="SME92086.1"/>
    <property type="molecule type" value="Genomic_DNA"/>
</dbReference>
<comment type="subcellular location">
    <subcellularLocation>
        <location evidence="4">Cytoplasm</location>
    </subcellularLocation>
    <text evidence="4">Assembles at midcell at the inner surface of the cytoplasmic membrane.</text>
</comment>
<dbReference type="GO" id="GO:0003924">
    <property type="term" value="F:GTPase activity"/>
    <property type="evidence" value="ECO:0007669"/>
    <property type="project" value="UniProtKB-UniRule"/>
</dbReference>
<dbReference type="GO" id="GO:0000917">
    <property type="term" value="P:division septum assembly"/>
    <property type="evidence" value="ECO:0007669"/>
    <property type="project" value="UniProtKB-KW"/>
</dbReference>
<dbReference type="CDD" id="cd02201">
    <property type="entry name" value="FtsZ_type1"/>
    <property type="match status" value="1"/>
</dbReference>
<dbReference type="GO" id="GO:0032153">
    <property type="term" value="C:cell division site"/>
    <property type="evidence" value="ECO:0007669"/>
    <property type="project" value="UniProtKB-UniRule"/>
</dbReference>
<dbReference type="Proteomes" id="UP000192911">
    <property type="component" value="Unassembled WGS sequence"/>
</dbReference>
<dbReference type="InterPro" id="IPR045061">
    <property type="entry name" value="FtsZ/CetZ"/>
</dbReference>
<dbReference type="HAMAP" id="MF_00909">
    <property type="entry name" value="FtsZ"/>
    <property type="match status" value="1"/>
</dbReference>
<accession>A0A1X7C8Z1</accession>
<feature type="binding site" evidence="4">
    <location>
        <begin position="22"/>
        <end position="26"/>
    </location>
    <ligand>
        <name>GTP</name>
        <dbReference type="ChEBI" id="CHEBI:37565"/>
    </ligand>
</feature>
<dbReference type="Gene3D" id="3.30.1330.20">
    <property type="entry name" value="Tubulin/FtsZ, C-terminal domain"/>
    <property type="match status" value="1"/>
</dbReference>
<dbReference type="GO" id="GO:0005737">
    <property type="term" value="C:cytoplasm"/>
    <property type="evidence" value="ECO:0007669"/>
    <property type="project" value="UniProtKB-SubCell"/>
</dbReference>
<dbReference type="FunFam" id="3.40.50.1440:FF:000001">
    <property type="entry name" value="Cell division protein FtsZ"/>
    <property type="match status" value="1"/>
</dbReference>
<evidence type="ECO:0000256" key="6">
    <source>
        <dbReference type="RuleBase" id="RU000631"/>
    </source>
</evidence>
<dbReference type="GeneID" id="95549500"/>
<evidence type="ECO:0000259" key="7">
    <source>
        <dbReference type="SMART" id="SM00864"/>
    </source>
</evidence>
<dbReference type="InterPro" id="IPR037103">
    <property type="entry name" value="Tubulin/FtsZ-like_C"/>
</dbReference>
<dbReference type="InterPro" id="IPR024757">
    <property type="entry name" value="FtsZ_C"/>
</dbReference>
<reference evidence="10" key="1">
    <citation type="submission" date="2017-04" db="EMBL/GenBank/DDBJ databases">
        <authorList>
            <person name="Varghese N."/>
            <person name="Submissions S."/>
        </authorList>
    </citation>
    <scope>NUCLEOTIDE SEQUENCE [LARGE SCALE GENOMIC DNA]</scope>
    <source>
        <strain evidence="10">Ballard 720</strain>
    </source>
</reference>
<dbReference type="InterPro" id="IPR020805">
    <property type="entry name" value="Cell_div_FtsZ_CS"/>
</dbReference>
<dbReference type="OrthoDB" id="9813375at2"/>
<feature type="binding site" evidence="4">
    <location>
        <position position="185"/>
    </location>
    <ligand>
        <name>GTP</name>
        <dbReference type="ChEBI" id="CHEBI:37565"/>
    </ligand>
</feature>
<proteinExistence type="inferred from homology"/>